<dbReference type="InterPro" id="IPR051128">
    <property type="entry name" value="EgtD_Methyltrsf_superfamily"/>
</dbReference>
<sequence>MAKEFYISRMDSKVADTIAAVQLALDKRLVKSVRTQRKVICVPGCRDEIIAGNISIKSLKHEYRYEDCSSSPSSINSRSLSIEGTYRIVDIRQEDAPLTNLRTQTLEGLRQPRNQKYLPSLLLWGDEGQQLYDEIVRSKHYYPYRVESELLKLKVGDIARKIASTGSDVLLELGAGNMEKTGLILRHLDALDTPLTYYALDVDHTALEYALKSLQDSLKLRNINLCALQGTYEDAAKWLATSEEARGRKKTIAWLGNSIANLEQGEAGDLLGRFSEAQGVECLQGFIIGIDGCQDVSRINKAYDIPGGATRRWVRYALKAGRLQLGPEADAVLHDDNWQWAAAWNPGNHRYENYLTARKTLTATIDGTMVKIEEGERLHTLSSGKWTRSDVDRMCSPQGLVLADIWSSPDVGYGIYWLQPAE</sequence>
<dbReference type="Gene3D" id="3.40.50.150">
    <property type="entry name" value="Vaccinia Virus protein VP39"/>
    <property type="match status" value="1"/>
</dbReference>
<dbReference type="Proteomes" id="UP000799437">
    <property type="component" value="Unassembled WGS sequence"/>
</dbReference>
<evidence type="ECO:0000256" key="1">
    <source>
        <dbReference type="ARBA" id="ARBA00022603"/>
    </source>
</evidence>
<name>A0A6A6WBW6_9PEZI</name>
<keyword evidence="5" id="KW-1185">Reference proteome</keyword>
<feature type="domain" description="Histidine-specific methyltransferase SAM-dependent" evidence="3">
    <location>
        <begin position="102"/>
        <end position="419"/>
    </location>
</feature>
<accession>A0A6A6WBW6</accession>
<keyword evidence="1" id="KW-0489">Methyltransferase</keyword>
<evidence type="ECO:0000259" key="3">
    <source>
        <dbReference type="Pfam" id="PF10017"/>
    </source>
</evidence>
<dbReference type="GO" id="GO:0032259">
    <property type="term" value="P:methylation"/>
    <property type="evidence" value="ECO:0007669"/>
    <property type="project" value="UniProtKB-KW"/>
</dbReference>
<protein>
    <recommendedName>
        <fullName evidence="3">Histidine-specific methyltransferase SAM-dependent domain-containing protein</fullName>
    </recommendedName>
</protein>
<dbReference type="AlphaFoldDB" id="A0A6A6WBW6"/>
<dbReference type="Pfam" id="PF10017">
    <property type="entry name" value="Methyltransf_33"/>
    <property type="match status" value="1"/>
</dbReference>
<dbReference type="EMBL" id="ML996570">
    <property type="protein sequence ID" value="KAF2759097.1"/>
    <property type="molecule type" value="Genomic_DNA"/>
</dbReference>
<organism evidence="4 5">
    <name type="scientific">Pseudovirgaria hyperparasitica</name>
    <dbReference type="NCBI Taxonomy" id="470096"/>
    <lineage>
        <taxon>Eukaryota</taxon>
        <taxon>Fungi</taxon>
        <taxon>Dikarya</taxon>
        <taxon>Ascomycota</taxon>
        <taxon>Pezizomycotina</taxon>
        <taxon>Dothideomycetes</taxon>
        <taxon>Dothideomycetes incertae sedis</taxon>
        <taxon>Acrospermales</taxon>
        <taxon>Acrospermaceae</taxon>
        <taxon>Pseudovirgaria</taxon>
    </lineage>
</organism>
<dbReference type="GO" id="GO:0008168">
    <property type="term" value="F:methyltransferase activity"/>
    <property type="evidence" value="ECO:0007669"/>
    <property type="project" value="UniProtKB-KW"/>
</dbReference>
<dbReference type="GeneID" id="54481914"/>
<evidence type="ECO:0000313" key="5">
    <source>
        <dbReference type="Proteomes" id="UP000799437"/>
    </source>
</evidence>
<dbReference type="PANTHER" id="PTHR43397">
    <property type="entry name" value="ERGOTHIONEINE BIOSYNTHESIS PROTEIN 1"/>
    <property type="match status" value="1"/>
</dbReference>
<dbReference type="InterPro" id="IPR017805">
    <property type="entry name" value="SAM_MeTrfase_EasF-type_put"/>
</dbReference>
<dbReference type="InterPro" id="IPR019257">
    <property type="entry name" value="MeTrfase_dom"/>
</dbReference>
<dbReference type="RefSeq" id="XP_033601548.1">
    <property type="nucleotide sequence ID" value="XM_033740860.1"/>
</dbReference>
<dbReference type="InterPro" id="IPR029063">
    <property type="entry name" value="SAM-dependent_MTases_sf"/>
</dbReference>
<evidence type="ECO:0000313" key="4">
    <source>
        <dbReference type="EMBL" id="KAF2759097.1"/>
    </source>
</evidence>
<keyword evidence="2" id="KW-0808">Transferase</keyword>
<reference evidence="4" key="1">
    <citation type="journal article" date="2020" name="Stud. Mycol.">
        <title>101 Dothideomycetes genomes: a test case for predicting lifestyles and emergence of pathogens.</title>
        <authorList>
            <person name="Haridas S."/>
            <person name="Albert R."/>
            <person name="Binder M."/>
            <person name="Bloem J."/>
            <person name="Labutti K."/>
            <person name="Salamov A."/>
            <person name="Andreopoulos B."/>
            <person name="Baker S."/>
            <person name="Barry K."/>
            <person name="Bills G."/>
            <person name="Bluhm B."/>
            <person name="Cannon C."/>
            <person name="Castanera R."/>
            <person name="Culley D."/>
            <person name="Daum C."/>
            <person name="Ezra D."/>
            <person name="Gonzalez J."/>
            <person name="Henrissat B."/>
            <person name="Kuo A."/>
            <person name="Liang C."/>
            <person name="Lipzen A."/>
            <person name="Lutzoni F."/>
            <person name="Magnuson J."/>
            <person name="Mondo S."/>
            <person name="Nolan M."/>
            <person name="Ohm R."/>
            <person name="Pangilinan J."/>
            <person name="Park H.-J."/>
            <person name="Ramirez L."/>
            <person name="Alfaro M."/>
            <person name="Sun H."/>
            <person name="Tritt A."/>
            <person name="Yoshinaga Y."/>
            <person name="Zwiers L.-H."/>
            <person name="Turgeon B."/>
            <person name="Goodwin S."/>
            <person name="Spatafora J."/>
            <person name="Crous P."/>
            <person name="Grigoriev I."/>
        </authorList>
    </citation>
    <scope>NUCLEOTIDE SEQUENCE</scope>
    <source>
        <strain evidence="4">CBS 121739</strain>
    </source>
</reference>
<dbReference type="PANTHER" id="PTHR43397:SF2">
    <property type="entry name" value="HISTIDINE-SPECIFIC METHYLTRANSFERASE SAM-DEPENDENT DOMAIN-CONTAINING PROTEIN"/>
    <property type="match status" value="1"/>
</dbReference>
<gene>
    <name evidence="4" type="ORF">EJ05DRAFT_332792</name>
</gene>
<proteinExistence type="predicted"/>
<evidence type="ECO:0000256" key="2">
    <source>
        <dbReference type="ARBA" id="ARBA00022679"/>
    </source>
</evidence>
<dbReference type="OrthoDB" id="659at2759"/>
<dbReference type="NCBIfam" id="TIGR03439">
    <property type="entry name" value="methyl_EasF"/>
    <property type="match status" value="1"/>
</dbReference>